<evidence type="ECO:0000313" key="1">
    <source>
        <dbReference type="EMBL" id="TDW98998.1"/>
    </source>
</evidence>
<reference evidence="1 2" key="1">
    <citation type="submission" date="2019-03" db="EMBL/GenBank/DDBJ databases">
        <title>Genomic Encyclopedia of Type Strains, Phase IV (KMG-IV): sequencing the most valuable type-strain genomes for metagenomic binning, comparative biology and taxonomic classification.</title>
        <authorList>
            <person name="Goeker M."/>
        </authorList>
    </citation>
    <scope>NUCLEOTIDE SEQUENCE [LARGE SCALE GENOMIC DNA]</scope>
    <source>
        <strain evidence="1 2">DSM 100059</strain>
    </source>
</reference>
<protein>
    <submittedName>
        <fullName evidence="1">Uncharacterized protein</fullName>
    </submittedName>
</protein>
<dbReference type="EMBL" id="SODV01000001">
    <property type="protein sequence ID" value="TDW98998.1"/>
    <property type="molecule type" value="Genomic_DNA"/>
</dbReference>
<evidence type="ECO:0000313" key="2">
    <source>
        <dbReference type="Proteomes" id="UP000294498"/>
    </source>
</evidence>
<dbReference type="RefSeq" id="WP_211352024.1">
    <property type="nucleotide sequence ID" value="NZ_SODV01000001.1"/>
</dbReference>
<dbReference type="NCBIfam" id="NF038153">
    <property type="entry name" value="lant_leader_L1a"/>
    <property type="match status" value="1"/>
</dbReference>
<comment type="caution">
    <text evidence="1">The sequence shown here is derived from an EMBL/GenBank/DDBJ whole genome shotgun (WGS) entry which is preliminary data.</text>
</comment>
<organism evidence="1 2">
    <name type="scientific">Dinghuibacter silviterrae</name>
    <dbReference type="NCBI Taxonomy" id="1539049"/>
    <lineage>
        <taxon>Bacteria</taxon>
        <taxon>Pseudomonadati</taxon>
        <taxon>Bacteroidota</taxon>
        <taxon>Chitinophagia</taxon>
        <taxon>Chitinophagales</taxon>
        <taxon>Chitinophagaceae</taxon>
        <taxon>Dinghuibacter</taxon>
    </lineage>
</organism>
<name>A0A4R8DMM2_9BACT</name>
<dbReference type="InterPro" id="IPR058238">
    <property type="entry name" value="Lant_leader_dom"/>
</dbReference>
<keyword evidence="2" id="KW-1185">Reference proteome</keyword>
<gene>
    <name evidence="1" type="ORF">EDB95_0004</name>
</gene>
<dbReference type="Proteomes" id="UP000294498">
    <property type="component" value="Unassembled WGS sequence"/>
</dbReference>
<dbReference type="AlphaFoldDB" id="A0A4R8DMM2"/>
<accession>A0A4R8DMM2</accession>
<sequence length="53" mass="5833">MKKIALDSKKLKLKKELISKLTDTQLRQIKGGAEPTSNLPGCITYTCKPTTQA</sequence>
<proteinExistence type="predicted"/>